<evidence type="ECO:0000313" key="11">
    <source>
        <dbReference type="Proteomes" id="UP001306508"/>
    </source>
</evidence>
<evidence type="ECO:0000256" key="5">
    <source>
        <dbReference type="ARBA" id="ARBA00022692"/>
    </source>
</evidence>
<keyword evidence="5" id="KW-0812">Transmembrane</keyword>
<dbReference type="GO" id="GO:0032259">
    <property type="term" value="P:methylation"/>
    <property type="evidence" value="ECO:0007669"/>
    <property type="project" value="UniProtKB-KW"/>
</dbReference>
<gene>
    <name evidence="10" type="ORF">RI543_003385</name>
</gene>
<evidence type="ECO:0000256" key="4">
    <source>
        <dbReference type="ARBA" id="ARBA00022679"/>
    </source>
</evidence>
<keyword evidence="11" id="KW-1185">Reference proteome</keyword>
<comment type="caution">
    <text evidence="10">The sequence shown here is derived from an EMBL/GenBank/DDBJ whole genome shotgun (WGS) entry which is preliminary data.</text>
</comment>
<keyword evidence="8" id="KW-0496">Mitochondrion</keyword>
<accession>A0AAN7W1V8</accession>
<dbReference type="AlphaFoldDB" id="A0AAN7W1V8"/>
<organism evidence="10 11">
    <name type="scientific">Arxiozyma heterogenica</name>
    <dbReference type="NCBI Taxonomy" id="278026"/>
    <lineage>
        <taxon>Eukaryota</taxon>
        <taxon>Fungi</taxon>
        <taxon>Dikarya</taxon>
        <taxon>Ascomycota</taxon>
        <taxon>Saccharomycotina</taxon>
        <taxon>Saccharomycetes</taxon>
        <taxon>Saccharomycetales</taxon>
        <taxon>Saccharomycetaceae</taxon>
        <taxon>Arxiozyma</taxon>
    </lineage>
</organism>
<comment type="subcellular location">
    <subcellularLocation>
        <location evidence="1">Mitochondrion inner membrane</location>
        <topology evidence="1">Single-pass membrane protein</topology>
    </subcellularLocation>
</comment>
<evidence type="ECO:0000256" key="1">
    <source>
        <dbReference type="ARBA" id="ARBA00004434"/>
    </source>
</evidence>
<evidence type="ECO:0008006" key="12">
    <source>
        <dbReference type="Google" id="ProtNLM"/>
    </source>
</evidence>
<dbReference type="InterPro" id="IPR050508">
    <property type="entry name" value="Methyltransf_Superfamily"/>
</dbReference>
<keyword evidence="3" id="KW-0489">Methyltransferase</keyword>
<dbReference type="Pfam" id="PF13489">
    <property type="entry name" value="Methyltransf_23"/>
    <property type="match status" value="1"/>
</dbReference>
<evidence type="ECO:0000256" key="3">
    <source>
        <dbReference type="ARBA" id="ARBA00022603"/>
    </source>
</evidence>
<keyword evidence="7" id="KW-1133">Transmembrane helix</keyword>
<keyword evidence="9" id="KW-0472">Membrane</keyword>
<dbReference type="SUPFAM" id="SSF53335">
    <property type="entry name" value="S-adenosyl-L-methionine-dependent methyltransferases"/>
    <property type="match status" value="1"/>
</dbReference>
<dbReference type="InterPro" id="IPR029063">
    <property type="entry name" value="SAM-dependent_MTases_sf"/>
</dbReference>
<sequence length="444" mass="51597">MVGNYRGIFSKRIGVVTNVWKAELSARYIFLNHSSRVNLITNRGLHSTIDPKSNFHNGVQRDRKIRRIKTKEEIDKEKFEEMLNSPNWFIRWGAIARSEKFTKGMTKCLIAAYVVFLIYGVSFMKKLYVKEKELETLESKLESGNINEYEKLRIKELKGKLRTRDQLKLEQYEKMKTEEGIEDFDGIVLPNNDQNKLNKDILPARDTTPFYDVKAEQYDKDINFEEKVVRMGKRRRWLMKHCTGDVLEVSCGTGRNIPYIKLDNINSITFLDSSRAMIDITNKKFRQKFPTFDKAAFVQGRAENLANIAGDKERVKYDTIVEAFGLCSHEDPVNALKNFASLLKPHGRIVLLEHGRGQYNMINKILDKRAAKRLETWGCRWNLDIGEILDDSGLEIVEEKRCHLGTIWCIVAKKKGDAKRKDEVGFFEKYIGPSLTNRYKDSKE</sequence>
<proteinExistence type="inferred from homology"/>
<dbReference type="CDD" id="cd02440">
    <property type="entry name" value="AdoMet_MTases"/>
    <property type="match status" value="1"/>
</dbReference>
<name>A0AAN7W1V8_9SACH</name>
<dbReference type="Gene3D" id="3.40.50.150">
    <property type="entry name" value="Vaccinia Virus protein VP39"/>
    <property type="match status" value="1"/>
</dbReference>
<dbReference type="EMBL" id="JAWIZZ010000047">
    <property type="protein sequence ID" value="KAK5779494.1"/>
    <property type="molecule type" value="Genomic_DNA"/>
</dbReference>
<evidence type="ECO:0000256" key="9">
    <source>
        <dbReference type="ARBA" id="ARBA00023136"/>
    </source>
</evidence>
<comment type="similarity">
    <text evidence="2">Belongs to the methyltransferase superfamily. METL family.</text>
</comment>
<evidence type="ECO:0000256" key="2">
    <source>
        <dbReference type="ARBA" id="ARBA00009725"/>
    </source>
</evidence>
<dbReference type="FunFam" id="3.40.50.150:FF:000371">
    <property type="entry name" value="Methyltransferase OMS1, mitochondrial"/>
    <property type="match status" value="1"/>
</dbReference>
<evidence type="ECO:0000313" key="10">
    <source>
        <dbReference type="EMBL" id="KAK5779494.1"/>
    </source>
</evidence>
<dbReference type="GO" id="GO:0008168">
    <property type="term" value="F:methyltransferase activity"/>
    <property type="evidence" value="ECO:0007669"/>
    <property type="project" value="UniProtKB-KW"/>
</dbReference>
<reference evidence="11" key="1">
    <citation type="submission" date="2023-07" db="EMBL/GenBank/DDBJ databases">
        <title>A draft genome of Kazachstania heterogenica Y-27499.</title>
        <authorList>
            <person name="Donic C."/>
            <person name="Kralova J.S."/>
            <person name="Fidel L."/>
            <person name="Ben-Dor S."/>
            <person name="Jung S."/>
        </authorList>
    </citation>
    <scope>NUCLEOTIDE SEQUENCE [LARGE SCALE GENOMIC DNA]</scope>
    <source>
        <strain evidence="11">Y27499</strain>
    </source>
</reference>
<dbReference type="GO" id="GO:0005743">
    <property type="term" value="C:mitochondrial inner membrane"/>
    <property type="evidence" value="ECO:0007669"/>
    <property type="project" value="UniProtKB-SubCell"/>
</dbReference>
<keyword evidence="4" id="KW-0808">Transferase</keyword>
<evidence type="ECO:0000256" key="6">
    <source>
        <dbReference type="ARBA" id="ARBA00022792"/>
    </source>
</evidence>
<dbReference type="Proteomes" id="UP001306508">
    <property type="component" value="Unassembled WGS sequence"/>
</dbReference>
<keyword evidence="6" id="KW-0999">Mitochondrion inner membrane</keyword>
<evidence type="ECO:0000256" key="8">
    <source>
        <dbReference type="ARBA" id="ARBA00023128"/>
    </source>
</evidence>
<protein>
    <recommendedName>
        <fullName evidence="12">Methyltransferase</fullName>
    </recommendedName>
</protein>
<dbReference type="PANTHER" id="PTHR42912">
    <property type="entry name" value="METHYLTRANSFERASE"/>
    <property type="match status" value="1"/>
</dbReference>
<dbReference type="PANTHER" id="PTHR42912:SF83">
    <property type="entry name" value="METHYLTRANSFERASE TYPE 11 DOMAIN-CONTAINING PROTEIN"/>
    <property type="match status" value="1"/>
</dbReference>
<evidence type="ECO:0000256" key="7">
    <source>
        <dbReference type="ARBA" id="ARBA00022989"/>
    </source>
</evidence>